<dbReference type="AlphaFoldDB" id="A0A7X4HFS2"/>
<dbReference type="Pfam" id="PF14614">
    <property type="entry name" value="DUF4450"/>
    <property type="match status" value="1"/>
</dbReference>
<proteinExistence type="predicted"/>
<comment type="caution">
    <text evidence="1">The sequence shown here is derived from an EMBL/GenBank/DDBJ whole genome shotgun (WGS) entry which is preliminary data.</text>
</comment>
<dbReference type="GO" id="GO:0005975">
    <property type="term" value="P:carbohydrate metabolic process"/>
    <property type="evidence" value="ECO:0007669"/>
    <property type="project" value="InterPro"/>
</dbReference>
<reference evidence="1 2" key="1">
    <citation type="submission" date="2019-12" db="EMBL/GenBank/DDBJ databases">
        <title>Novel species isolated from a subtropical stream in China.</title>
        <authorList>
            <person name="Lu H."/>
        </authorList>
    </citation>
    <scope>NUCLEOTIDE SEQUENCE [LARGE SCALE GENOMIC DNA]</scope>
    <source>
        <strain evidence="1 2">FT127W</strain>
    </source>
</reference>
<dbReference type="EMBL" id="WWCU01000038">
    <property type="protein sequence ID" value="MYN10443.1"/>
    <property type="molecule type" value="Genomic_DNA"/>
</dbReference>
<gene>
    <name evidence="1" type="ORF">GTP77_24280</name>
</gene>
<name>A0A7X4HFS2_9BURK</name>
<dbReference type="Gene3D" id="1.50.10.10">
    <property type="match status" value="1"/>
</dbReference>
<keyword evidence="2" id="KW-1185">Reference proteome</keyword>
<dbReference type="Proteomes" id="UP000450676">
    <property type="component" value="Unassembled WGS sequence"/>
</dbReference>
<dbReference type="SUPFAM" id="SSF48208">
    <property type="entry name" value="Six-hairpin glycosidases"/>
    <property type="match status" value="1"/>
</dbReference>
<protein>
    <submittedName>
        <fullName evidence="1">DUF4450 domain-containing protein</fullName>
    </submittedName>
</protein>
<dbReference type="InterPro" id="IPR008928">
    <property type="entry name" value="6-hairpin_glycosidase_sf"/>
</dbReference>
<evidence type="ECO:0000313" key="2">
    <source>
        <dbReference type="Proteomes" id="UP000450676"/>
    </source>
</evidence>
<sequence length="1092" mass="117208">MLAQAAGLAAGAGPSATGGLRPNLEGRVQQALRYRPDGQDFVIDNGAEFFNRSLYGGNTAFRADGGDKPEFLLYLPGRGGNLRLAVRTAAGAVWLHQAAAITTRYRPGELRYEIRDPAFGPSGVVSIVALAYARTEGLIVRTEAQGLGAGAELVWAYGGVNGARGVRDGDIGTEKVPISEYFQFQPEHASGNRITLDGDGYTLASRAGLIAGVAPAGSTLRIADGAQWNDLPALLAPQSAEAAAEKTASPIVLGRVPLQNDAPLLLSLQRLPGGAPAQDLDQYKAVTAGKPAAAPKKIIPLDPQYARSQLPALFAETQQHFAALRRTVSIDTPDPYLNAAVGALNVAADALWDEADQAIMHGAIAWRTKLLGWRGPYALDALGWHARARSNLGAWTPRQNTQPVPDRLPGADTVSNLARNEAGLHSNGDLSNSHYDMNMVFMDALFRHLLWTGDVEYARSAWPVIERHLAWERRLFRREFGPAKLPLYEAYANIWASDDLYYNGGGASHASAYNVYANRSAARIARLLGKDAQPYEREAELIAQAMRAHLWMQEEGAFAEYKDLLGAQLLHPSYGLWSFYHTIDSGVPTPQEAQRMAAALKRRLKPIPVSGPGVPADAAYHVLPTSDWMPYSWSINNVVMGENLHTALALWQAGSAGEAFLLAKSALLASMYMGISPGNVGSMNYLDAYRRESQRDFADGAGVMSRAIVEGLFGVAPDALAGTLTVRPGFPASWNHARLAHPDLGLDFTRSGKAERWTVTQSGQRFRTVTLRIPQAYQRVQRVTVNGAPAAWRRDPASVGQAALLIEAPMARETAIAIEWAGARTVAAATANAAAAGAPRAAALPPATDWNTDKRGATLEAVSLAPYFNEKAQDIFAPGKYQSPRSPHVSLSLPAQGIGAWAGHVNATAEIDDSGLRAVAAANGGLLRMPNGVPFATPAGAQARNIVFTSQWDNYPKSVEIPLAGKARQAWLLMAGSTNFMQSRIDNGEVLVHYADGTTARLALHNPVNWWPIEQDYFIDDYQFSRPQPVPPRVDLKTGAVRLQSSGGVVPGGAATALAIALDPKKPLRSLTLRTLSNDSVIGLMSVTLERP</sequence>
<dbReference type="InterPro" id="IPR028028">
    <property type="entry name" value="DUF4450"/>
</dbReference>
<accession>A0A7X4HFS2</accession>
<organism evidence="1 2">
    <name type="scientific">Pseudoduganella aquatica</name>
    <dbReference type="NCBI Taxonomy" id="2660641"/>
    <lineage>
        <taxon>Bacteria</taxon>
        <taxon>Pseudomonadati</taxon>
        <taxon>Pseudomonadota</taxon>
        <taxon>Betaproteobacteria</taxon>
        <taxon>Burkholderiales</taxon>
        <taxon>Oxalobacteraceae</taxon>
        <taxon>Telluria group</taxon>
        <taxon>Pseudoduganella</taxon>
    </lineage>
</organism>
<dbReference type="InterPro" id="IPR012341">
    <property type="entry name" value="6hp_glycosidase-like_sf"/>
</dbReference>
<evidence type="ECO:0000313" key="1">
    <source>
        <dbReference type="EMBL" id="MYN10443.1"/>
    </source>
</evidence>